<feature type="signal peptide" evidence="3">
    <location>
        <begin position="1"/>
        <end position="24"/>
    </location>
</feature>
<name>A0A9X2WF18_9GAMM</name>
<keyword evidence="2 3" id="KW-0732">Signal</keyword>
<evidence type="ECO:0000256" key="2">
    <source>
        <dbReference type="ARBA" id="ARBA00022729"/>
    </source>
</evidence>
<keyword evidence="6" id="KW-1185">Reference proteome</keyword>
<comment type="similarity">
    <text evidence="1">Belongs to the bacterial solute-binding protein 3 family.</text>
</comment>
<evidence type="ECO:0000313" key="5">
    <source>
        <dbReference type="EMBL" id="MCT7358961.1"/>
    </source>
</evidence>
<dbReference type="InterPro" id="IPR001638">
    <property type="entry name" value="Solute-binding_3/MltF_N"/>
</dbReference>
<accession>A0A9X2WF18</accession>
<reference evidence="5" key="1">
    <citation type="journal article" date="2022" name="Front. Microbiol.">
        <title>Genome-based taxonomic rearrangement of Oceanobacter-related bacteria including the description of Thalassolituus hydrocarbonoclasticus sp. nov. and Thalassolituus pacificus sp. nov. and emended description of the genus Thalassolituus.</title>
        <authorList>
            <person name="Dong C."/>
            <person name="Wei L."/>
            <person name="Wang J."/>
            <person name="Lai Q."/>
            <person name="Huang Z."/>
            <person name="Shao Z."/>
        </authorList>
    </citation>
    <scope>NUCLEOTIDE SEQUENCE</scope>
    <source>
        <strain evidence="5">59MF3M-4</strain>
    </source>
</reference>
<feature type="chain" id="PRO_5040934084" evidence="3">
    <location>
        <begin position="25"/>
        <end position="260"/>
    </location>
</feature>
<dbReference type="Gene3D" id="3.40.190.10">
    <property type="entry name" value="Periplasmic binding protein-like II"/>
    <property type="match status" value="2"/>
</dbReference>
<dbReference type="EMBL" id="JAOANI010000015">
    <property type="protein sequence ID" value="MCT7358961.1"/>
    <property type="molecule type" value="Genomic_DNA"/>
</dbReference>
<dbReference type="Proteomes" id="UP001147830">
    <property type="component" value="Unassembled WGS sequence"/>
</dbReference>
<dbReference type="AlphaFoldDB" id="A0A9X2WF18"/>
<reference evidence="5" key="2">
    <citation type="submission" date="2022-08" db="EMBL/GenBank/DDBJ databases">
        <authorList>
            <person name="Dong C."/>
        </authorList>
    </citation>
    <scope>NUCLEOTIDE SEQUENCE</scope>
    <source>
        <strain evidence="5">59MF3M-4</strain>
    </source>
</reference>
<organism evidence="5 6">
    <name type="scientific">Thalassolituus pacificus</name>
    <dbReference type="NCBI Taxonomy" id="2975440"/>
    <lineage>
        <taxon>Bacteria</taxon>
        <taxon>Pseudomonadati</taxon>
        <taxon>Pseudomonadota</taxon>
        <taxon>Gammaproteobacteria</taxon>
        <taxon>Oceanospirillales</taxon>
        <taxon>Oceanospirillaceae</taxon>
        <taxon>Thalassolituus</taxon>
    </lineage>
</organism>
<evidence type="ECO:0000256" key="1">
    <source>
        <dbReference type="ARBA" id="ARBA00010333"/>
    </source>
</evidence>
<evidence type="ECO:0000259" key="4">
    <source>
        <dbReference type="SMART" id="SM00062"/>
    </source>
</evidence>
<dbReference type="SMART" id="SM00062">
    <property type="entry name" value="PBPb"/>
    <property type="match status" value="1"/>
</dbReference>
<dbReference type="PANTHER" id="PTHR35936">
    <property type="entry name" value="MEMBRANE-BOUND LYTIC MUREIN TRANSGLYCOSYLASE F"/>
    <property type="match status" value="1"/>
</dbReference>
<evidence type="ECO:0000256" key="3">
    <source>
        <dbReference type="SAM" id="SignalP"/>
    </source>
</evidence>
<proteinExistence type="inferred from homology"/>
<protein>
    <submittedName>
        <fullName evidence="5">ABC transporter substrate-binding protein</fullName>
    </submittedName>
</protein>
<dbReference type="SUPFAM" id="SSF53850">
    <property type="entry name" value="Periplasmic binding protein-like II"/>
    <property type="match status" value="1"/>
</dbReference>
<gene>
    <name evidence="5" type="ORF">NYR02_08020</name>
</gene>
<dbReference type="Pfam" id="PF00497">
    <property type="entry name" value="SBP_bac_3"/>
    <property type="match status" value="1"/>
</dbReference>
<comment type="caution">
    <text evidence="5">The sequence shown here is derived from an EMBL/GenBank/DDBJ whole genome shotgun (WGS) entry which is preliminary data.</text>
</comment>
<feature type="domain" description="Solute-binding protein family 3/N-terminal" evidence="4">
    <location>
        <begin position="26"/>
        <end position="247"/>
    </location>
</feature>
<sequence length="260" mass="29677">MPPFLLVRLLLLLPLLAMTLSSHADTIRMAVGLALPPYVISAENRGMELDIVREALALGGHQLQPLYVPFARVPESLSQGNADAAMTVSTATELTAAYFSDEHIEYHNSVIALAQRHLTIQQFSDLLNYSLIAFQNASHYLPQTYQQMAQQHPQYREIAQQNIQVAMLFSGRIDTIVMDINIFEYYRQQERQVDVKAAVQFFMLFPPTPYQVAFTREQWRDDFNRGLKKLRASGRWQQIIDAYLRPVRQPTGPDTAPAQR</sequence>
<dbReference type="PANTHER" id="PTHR35936:SF19">
    <property type="entry name" value="AMINO-ACID-BINDING PROTEIN YXEM-RELATED"/>
    <property type="match status" value="1"/>
</dbReference>
<dbReference type="RefSeq" id="WP_260975853.1">
    <property type="nucleotide sequence ID" value="NZ_JAOANI010000015.1"/>
</dbReference>
<evidence type="ECO:0000313" key="6">
    <source>
        <dbReference type="Proteomes" id="UP001147830"/>
    </source>
</evidence>